<keyword evidence="1" id="KW-1003">Cell membrane</keyword>
<feature type="coiled-coil region" evidence="5">
    <location>
        <begin position="64"/>
        <end position="91"/>
    </location>
</feature>
<keyword evidence="5" id="KW-0175">Coiled coil</keyword>
<feature type="transmembrane region" description="Helical" evidence="6">
    <location>
        <begin position="43"/>
        <end position="66"/>
    </location>
</feature>
<evidence type="ECO:0000256" key="6">
    <source>
        <dbReference type="SAM" id="Phobius"/>
    </source>
</evidence>
<dbReference type="PANTHER" id="PTHR41335">
    <property type="entry name" value="MEMBRANE PROTEIN-RELATED"/>
    <property type="match status" value="1"/>
</dbReference>
<protein>
    <submittedName>
        <fullName evidence="8">Uncharacterized integral membrane protein</fullName>
    </submittedName>
</protein>
<gene>
    <name evidence="8" type="ORF">SAMN04488052_102243</name>
</gene>
<evidence type="ECO:0000256" key="1">
    <source>
        <dbReference type="ARBA" id="ARBA00022475"/>
    </source>
</evidence>
<evidence type="ECO:0000259" key="7">
    <source>
        <dbReference type="Pfam" id="PF06305"/>
    </source>
</evidence>
<sequence>MRRLIGFVAILIVILFGLSFALLNADSVDVDYYFGSVPMPLSLALVVSLIIGAVIGVLTTLGMILGKQREVHRLRRRVKDTEKELNELRRLPLKDSH</sequence>
<keyword evidence="9" id="KW-1185">Reference proteome</keyword>
<keyword evidence="4 6" id="KW-0472">Membrane</keyword>
<dbReference type="GO" id="GO:0005886">
    <property type="term" value="C:plasma membrane"/>
    <property type="evidence" value="ECO:0007669"/>
    <property type="project" value="InterPro"/>
</dbReference>
<evidence type="ECO:0000256" key="5">
    <source>
        <dbReference type="SAM" id="Coils"/>
    </source>
</evidence>
<dbReference type="Pfam" id="PF06305">
    <property type="entry name" value="LapA_dom"/>
    <property type="match status" value="1"/>
</dbReference>
<evidence type="ECO:0000313" key="9">
    <source>
        <dbReference type="Proteomes" id="UP000199657"/>
    </source>
</evidence>
<name>A0A1H8RUV3_9GAMM</name>
<dbReference type="EMBL" id="FOEG01000002">
    <property type="protein sequence ID" value="SEO69703.1"/>
    <property type="molecule type" value="Genomic_DNA"/>
</dbReference>
<dbReference type="RefSeq" id="WP_091640849.1">
    <property type="nucleotide sequence ID" value="NZ_FOEG01000002.1"/>
</dbReference>
<dbReference type="OrthoDB" id="5796780at2"/>
<dbReference type="AlphaFoldDB" id="A0A1H8RUV3"/>
<evidence type="ECO:0000256" key="2">
    <source>
        <dbReference type="ARBA" id="ARBA00022692"/>
    </source>
</evidence>
<feature type="domain" description="Lipopolysaccharide assembly protein A" evidence="7">
    <location>
        <begin position="23"/>
        <end position="86"/>
    </location>
</feature>
<reference evidence="8 9" key="1">
    <citation type="submission" date="2016-10" db="EMBL/GenBank/DDBJ databases">
        <authorList>
            <person name="de Groot N.N."/>
        </authorList>
    </citation>
    <scope>NUCLEOTIDE SEQUENCE [LARGE SCALE GENOMIC DNA]</scope>
    <source>
        <strain evidence="8 9">CGMCC 1.6291</strain>
    </source>
</reference>
<keyword evidence="3 6" id="KW-1133">Transmembrane helix</keyword>
<dbReference type="Proteomes" id="UP000199657">
    <property type="component" value="Unassembled WGS sequence"/>
</dbReference>
<dbReference type="PANTHER" id="PTHR41335:SF1">
    <property type="entry name" value="MEMBRANE PROTEIN"/>
    <property type="match status" value="1"/>
</dbReference>
<keyword evidence="2 6" id="KW-0812">Transmembrane</keyword>
<proteinExistence type="predicted"/>
<evidence type="ECO:0000256" key="3">
    <source>
        <dbReference type="ARBA" id="ARBA00022989"/>
    </source>
</evidence>
<dbReference type="STRING" id="406100.SAMN04488052_102243"/>
<evidence type="ECO:0000256" key="4">
    <source>
        <dbReference type="ARBA" id="ARBA00023136"/>
    </source>
</evidence>
<evidence type="ECO:0000313" key="8">
    <source>
        <dbReference type="EMBL" id="SEO69703.1"/>
    </source>
</evidence>
<dbReference type="InterPro" id="IPR010445">
    <property type="entry name" value="LapA_dom"/>
</dbReference>
<accession>A0A1H8RUV3</accession>
<organism evidence="8 9">
    <name type="scientific">Aquisalimonas asiatica</name>
    <dbReference type="NCBI Taxonomy" id="406100"/>
    <lineage>
        <taxon>Bacteria</taxon>
        <taxon>Pseudomonadati</taxon>
        <taxon>Pseudomonadota</taxon>
        <taxon>Gammaproteobacteria</taxon>
        <taxon>Chromatiales</taxon>
        <taxon>Ectothiorhodospiraceae</taxon>
        <taxon>Aquisalimonas</taxon>
    </lineage>
</organism>